<gene>
    <name evidence="1" type="ORF">CK820_G0033349</name>
</gene>
<reference evidence="1 2" key="1">
    <citation type="submission" date="2017-12" db="EMBL/GenBank/DDBJ databases">
        <title>High-resolution comparative analysis of great ape genomes.</title>
        <authorList>
            <person name="Pollen A."/>
            <person name="Hastie A."/>
            <person name="Hormozdiari F."/>
            <person name="Dougherty M."/>
            <person name="Liu R."/>
            <person name="Chaisson M."/>
            <person name="Hoppe E."/>
            <person name="Hill C."/>
            <person name="Pang A."/>
            <person name="Hillier L."/>
            <person name="Baker C."/>
            <person name="Armstrong J."/>
            <person name="Shendure J."/>
            <person name="Paten B."/>
            <person name="Wilson R."/>
            <person name="Chao H."/>
            <person name="Schneider V."/>
            <person name="Ventura M."/>
            <person name="Kronenberg Z."/>
            <person name="Murali S."/>
            <person name="Gordon D."/>
            <person name="Cantsilieris S."/>
            <person name="Munson K."/>
            <person name="Nelson B."/>
            <person name="Raja A."/>
            <person name="Underwood J."/>
            <person name="Diekhans M."/>
            <person name="Fiddes I."/>
            <person name="Haussler D."/>
            <person name="Eichler E."/>
        </authorList>
    </citation>
    <scope>NUCLEOTIDE SEQUENCE [LARGE SCALE GENOMIC DNA]</scope>
    <source>
        <strain evidence="1">Yerkes chimp pedigree #C0471</strain>
    </source>
</reference>
<comment type="caution">
    <text evidence="1">The sequence shown here is derived from an EMBL/GenBank/DDBJ whole genome shotgun (WGS) entry which is preliminary data.</text>
</comment>
<organism evidence="1 2">
    <name type="scientific">Pan troglodytes</name>
    <name type="common">Chimpanzee</name>
    <dbReference type="NCBI Taxonomy" id="9598"/>
    <lineage>
        <taxon>Eukaryota</taxon>
        <taxon>Metazoa</taxon>
        <taxon>Chordata</taxon>
        <taxon>Craniata</taxon>
        <taxon>Vertebrata</taxon>
        <taxon>Euteleostomi</taxon>
        <taxon>Mammalia</taxon>
        <taxon>Eutheria</taxon>
        <taxon>Euarchontoglires</taxon>
        <taxon>Primates</taxon>
        <taxon>Haplorrhini</taxon>
        <taxon>Catarrhini</taxon>
        <taxon>Hominidae</taxon>
        <taxon>Pan</taxon>
    </lineage>
</organism>
<dbReference type="EMBL" id="NBAG03000317">
    <property type="protein sequence ID" value="PNI41553.1"/>
    <property type="molecule type" value="Genomic_DNA"/>
</dbReference>
<name>A0A2J8L2P8_PANTR</name>
<evidence type="ECO:0000313" key="1">
    <source>
        <dbReference type="EMBL" id="PNI41553.1"/>
    </source>
</evidence>
<protein>
    <submittedName>
        <fullName evidence="1">MAPK10 isoform 108</fullName>
    </submittedName>
</protein>
<dbReference type="Proteomes" id="UP000236370">
    <property type="component" value="Unassembled WGS sequence"/>
</dbReference>
<proteinExistence type="predicted"/>
<sequence>MSLHFLYYCSEPTLDVKIAFCQGFDKQVDVSYIAKHYNMSKSKVDNQFYSVEVGDSTFTVLKRYQNLKPIGSGAQGIVWEMQPQIYFL</sequence>
<feature type="non-terminal residue" evidence="1">
    <location>
        <position position="88"/>
    </location>
</feature>
<accession>A0A2J8L2P8</accession>
<dbReference type="Gene3D" id="3.30.200.20">
    <property type="entry name" value="Phosphorylase Kinase, domain 1"/>
    <property type="match status" value="1"/>
</dbReference>
<evidence type="ECO:0000313" key="2">
    <source>
        <dbReference type="Proteomes" id="UP000236370"/>
    </source>
</evidence>
<dbReference type="AlphaFoldDB" id="A0A2J8L2P8"/>